<dbReference type="KEGG" id="mai:MICA_2027"/>
<evidence type="ECO:0000256" key="2">
    <source>
        <dbReference type="ARBA" id="ARBA00012534"/>
    </source>
</evidence>
<evidence type="ECO:0000256" key="4">
    <source>
        <dbReference type="ARBA" id="ARBA00022679"/>
    </source>
</evidence>
<dbReference type="RefSeq" id="WP_014103558.1">
    <property type="nucleotide sequence ID" value="NC_016026.1"/>
</dbReference>
<accession>G2KPW7</accession>
<dbReference type="PROSITE" id="PS50123">
    <property type="entry name" value="CHER"/>
    <property type="match status" value="1"/>
</dbReference>
<proteinExistence type="predicted"/>
<dbReference type="OrthoDB" id="9816309at2"/>
<dbReference type="EMBL" id="CP002382">
    <property type="protein sequence ID" value="AEP10335.1"/>
    <property type="molecule type" value="Genomic_DNA"/>
</dbReference>
<evidence type="ECO:0000313" key="8">
    <source>
        <dbReference type="Proteomes" id="UP000009286"/>
    </source>
</evidence>
<evidence type="ECO:0000256" key="3">
    <source>
        <dbReference type="ARBA" id="ARBA00022603"/>
    </source>
</evidence>
<dbReference type="Proteomes" id="UP000009286">
    <property type="component" value="Chromosome"/>
</dbReference>
<dbReference type="eggNOG" id="COG1352">
    <property type="taxonomic scope" value="Bacteria"/>
</dbReference>
<dbReference type="Gene3D" id="3.40.50.150">
    <property type="entry name" value="Vaccinia Virus protein VP39"/>
    <property type="match status" value="1"/>
</dbReference>
<protein>
    <recommendedName>
        <fullName evidence="2">protein-glutamate O-methyltransferase</fullName>
        <ecNumber evidence="2">2.1.1.80</ecNumber>
    </recommendedName>
</protein>
<evidence type="ECO:0000313" key="7">
    <source>
        <dbReference type="EMBL" id="AEP10335.1"/>
    </source>
</evidence>
<dbReference type="InterPro" id="IPR022642">
    <property type="entry name" value="CheR_C"/>
</dbReference>
<evidence type="ECO:0000256" key="1">
    <source>
        <dbReference type="ARBA" id="ARBA00001541"/>
    </source>
</evidence>
<dbReference type="HOGENOM" id="CLU_025854_0_2_5"/>
<dbReference type="PANTHER" id="PTHR24422">
    <property type="entry name" value="CHEMOTAXIS PROTEIN METHYLTRANSFERASE"/>
    <property type="match status" value="1"/>
</dbReference>
<comment type="catalytic activity">
    <reaction evidence="1">
        <text>L-glutamyl-[protein] + S-adenosyl-L-methionine = [protein]-L-glutamate 5-O-methyl ester + S-adenosyl-L-homocysteine</text>
        <dbReference type="Rhea" id="RHEA:24452"/>
        <dbReference type="Rhea" id="RHEA-COMP:10208"/>
        <dbReference type="Rhea" id="RHEA-COMP:10311"/>
        <dbReference type="ChEBI" id="CHEBI:29973"/>
        <dbReference type="ChEBI" id="CHEBI:57856"/>
        <dbReference type="ChEBI" id="CHEBI:59789"/>
        <dbReference type="ChEBI" id="CHEBI:82795"/>
        <dbReference type="EC" id="2.1.1.80"/>
    </reaction>
</comment>
<name>G2KPW7_MICAA</name>
<dbReference type="SMART" id="SM00138">
    <property type="entry name" value="MeTrc"/>
    <property type="match status" value="1"/>
</dbReference>
<gene>
    <name evidence="7" type="ordered locus">MICA_2027</name>
</gene>
<keyword evidence="5" id="KW-0949">S-adenosyl-L-methionine</keyword>
<reference evidence="7 8" key="1">
    <citation type="journal article" date="2011" name="BMC Genomics">
        <title>Genomic insights into an obligate epibiotic bacterial predator: Micavibrio aeruginosavorus ARL-13.</title>
        <authorList>
            <person name="Wang Z."/>
            <person name="Kadouri D."/>
            <person name="Wu M."/>
        </authorList>
    </citation>
    <scope>NUCLEOTIDE SEQUENCE [LARGE SCALE GENOMIC DNA]</scope>
    <source>
        <strain evidence="7 8">ARL-13</strain>
    </source>
</reference>
<keyword evidence="3 7" id="KW-0489">Methyltransferase</keyword>
<dbReference type="GO" id="GO:0008983">
    <property type="term" value="F:protein-glutamate O-methyltransferase activity"/>
    <property type="evidence" value="ECO:0007669"/>
    <property type="project" value="UniProtKB-EC"/>
</dbReference>
<feature type="domain" description="CheR-type methyltransferase" evidence="6">
    <location>
        <begin position="1"/>
        <end position="272"/>
    </location>
</feature>
<keyword evidence="8" id="KW-1185">Reference proteome</keyword>
<dbReference type="EC" id="2.1.1.80" evidence="2"/>
<dbReference type="GO" id="GO:0032259">
    <property type="term" value="P:methylation"/>
    <property type="evidence" value="ECO:0007669"/>
    <property type="project" value="UniProtKB-KW"/>
</dbReference>
<dbReference type="PRINTS" id="PR00996">
    <property type="entry name" value="CHERMTFRASE"/>
</dbReference>
<dbReference type="SUPFAM" id="SSF53335">
    <property type="entry name" value="S-adenosyl-L-methionine-dependent methyltransferases"/>
    <property type="match status" value="1"/>
</dbReference>
<dbReference type="AlphaFoldDB" id="G2KPW7"/>
<keyword evidence="4 7" id="KW-0808">Transferase</keyword>
<dbReference type="PIRSF" id="PIRSF000410">
    <property type="entry name" value="CheR"/>
    <property type="match status" value="1"/>
</dbReference>
<dbReference type="STRING" id="856793.MICA_2027"/>
<sequence>MEVADFEFYKVLLKDKSGLSISPEKIYLLETRLAPVVQKWGHGTLDRMTQYLRMKRDEAVIKDVVEAMTTNETLFFRDDRPFKHFRTVILPEMLKNRANTRNLKIWSAACSSGQEPYSIAMTIEEAIFEKTAWRFDILATDIADSVLKQAQEGLYSHFEVQRGLPIQTIMKYFTQDGDRWRVNDNLRKMIRFQKFNLLERMASVGQFDIIFCRNVLIYFDEETKKKVLNGLMQQLAPDGYLFLGSSETVLGLSQNLKPVAACPGLYTVQKAEAVSREPVTTTPKPTTMAPSLSRV</sequence>
<evidence type="ECO:0000259" key="6">
    <source>
        <dbReference type="PROSITE" id="PS50123"/>
    </source>
</evidence>
<dbReference type="InterPro" id="IPR036804">
    <property type="entry name" value="CheR_N_sf"/>
</dbReference>
<dbReference type="InterPro" id="IPR026024">
    <property type="entry name" value="Chemotaxis_MeTrfase_CheR"/>
</dbReference>
<dbReference type="PANTHER" id="PTHR24422:SF21">
    <property type="entry name" value="CHEMOTAXIS PROTEIN METHYLTRANSFERASE 1"/>
    <property type="match status" value="1"/>
</dbReference>
<dbReference type="Pfam" id="PF01739">
    <property type="entry name" value="CheR"/>
    <property type="match status" value="1"/>
</dbReference>
<dbReference type="SUPFAM" id="SSF47757">
    <property type="entry name" value="Chemotaxis receptor methyltransferase CheR, N-terminal domain"/>
    <property type="match status" value="1"/>
</dbReference>
<organism evidence="7 8">
    <name type="scientific">Micavibrio aeruginosavorus (strain ARL-13)</name>
    <dbReference type="NCBI Taxonomy" id="856793"/>
    <lineage>
        <taxon>Bacteria</taxon>
        <taxon>Pseudomonadati</taxon>
        <taxon>Bdellovibrionota</taxon>
        <taxon>Bdellovibrionia</taxon>
        <taxon>Bdellovibrionales</taxon>
        <taxon>Pseudobdellovibrionaceae</taxon>
        <taxon>Micavibrio</taxon>
    </lineage>
</organism>
<dbReference type="InterPro" id="IPR000780">
    <property type="entry name" value="CheR_MeTrfase"/>
</dbReference>
<dbReference type="InterPro" id="IPR029063">
    <property type="entry name" value="SAM-dependent_MTases_sf"/>
</dbReference>
<dbReference type="Gene3D" id="1.10.155.10">
    <property type="entry name" value="Chemotaxis receptor methyltransferase CheR, N-terminal domain"/>
    <property type="match status" value="1"/>
</dbReference>
<evidence type="ECO:0000256" key="5">
    <source>
        <dbReference type="ARBA" id="ARBA00022691"/>
    </source>
</evidence>
<dbReference type="InterPro" id="IPR050903">
    <property type="entry name" value="Bact_Chemotaxis_MeTrfase"/>
</dbReference>